<dbReference type="EMBL" id="CAJVQB010170924">
    <property type="protein sequence ID" value="CAG8857431.1"/>
    <property type="molecule type" value="Genomic_DNA"/>
</dbReference>
<feature type="non-terminal residue" evidence="1">
    <location>
        <position position="1"/>
    </location>
</feature>
<organism evidence="1 2">
    <name type="scientific">Gigaspora margarita</name>
    <dbReference type="NCBI Taxonomy" id="4874"/>
    <lineage>
        <taxon>Eukaryota</taxon>
        <taxon>Fungi</taxon>
        <taxon>Fungi incertae sedis</taxon>
        <taxon>Mucoromycota</taxon>
        <taxon>Glomeromycotina</taxon>
        <taxon>Glomeromycetes</taxon>
        <taxon>Diversisporales</taxon>
        <taxon>Gigasporaceae</taxon>
        <taxon>Gigaspora</taxon>
    </lineage>
</organism>
<protein>
    <submittedName>
        <fullName evidence="1">6001_t:CDS:1</fullName>
    </submittedName>
</protein>
<feature type="non-terminal residue" evidence="1">
    <location>
        <position position="43"/>
    </location>
</feature>
<reference evidence="1 2" key="1">
    <citation type="submission" date="2021-06" db="EMBL/GenBank/DDBJ databases">
        <authorList>
            <person name="Kallberg Y."/>
            <person name="Tangrot J."/>
            <person name="Rosling A."/>
        </authorList>
    </citation>
    <scope>NUCLEOTIDE SEQUENCE [LARGE SCALE GENOMIC DNA]</scope>
    <source>
        <strain evidence="1 2">120-4 pot B 10/14</strain>
    </source>
</reference>
<gene>
    <name evidence="1" type="ORF">GMARGA_LOCUS46250</name>
</gene>
<comment type="caution">
    <text evidence="1">The sequence shown here is derived from an EMBL/GenBank/DDBJ whole genome shotgun (WGS) entry which is preliminary data.</text>
</comment>
<evidence type="ECO:0000313" key="2">
    <source>
        <dbReference type="Proteomes" id="UP000789901"/>
    </source>
</evidence>
<dbReference type="Proteomes" id="UP000789901">
    <property type="component" value="Unassembled WGS sequence"/>
</dbReference>
<name>A0ABN7XU32_GIGMA</name>
<accession>A0ABN7XU32</accession>
<evidence type="ECO:0000313" key="1">
    <source>
        <dbReference type="EMBL" id="CAG8857431.1"/>
    </source>
</evidence>
<keyword evidence="2" id="KW-1185">Reference proteome</keyword>
<proteinExistence type="predicted"/>
<sequence length="43" mass="4812">VDFVVGIIIAGSEILLLELPLLVVELRYWCHPCNFTIGELSLL</sequence>